<feature type="region of interest" description="Disordered" evidence="1">
    <location>
        <begin position="624"/>
        <end position="648"/>
    </location>
</feature>
<dbReference type="Proteomes" id="UP000044071">
    <property type="component" value="Unassembled WGS sequence"/>
</dbReference>
<gene>
    <name evidence="2" type="ORF">BN59_03035</name>
</gene>
<dbReference type="EMBL" id="CCSB01000003">
    <property type="protein sequence ID" value="CDZ78723.1"/>
    <property type="molecule type" value="Genomic_DNA"/>
</dbReference>
<dbReference type="RefSeq" id="WP_044011833.1">
    <property type="nucleotide sequence ID" value="NZ_CCVW01000003.1"/>
</dbReference>
<protein>
    <submittedName>
        <fullName evidence="2">Uncharacterized protein</fullName>
    </submittedName>
</protein>
<proteinExistence type="predicted"/>
<evidence type="ECO:0000313" key="3">
    <source>
        <dbReference type="Proteomes" id="UP000044071"/>
    </source>
</evidence>
<dbReference type="eggNOG" id="ENOG5031R8Z">
    <property type="taxonomic scope" value="Bacteria"/>
</dbReference>
<keyword evidence="3" id="KW-1185">Reference proteome</keyword>
<reference evidence="2 3" key="1">
    <citation type="submission" date="2014-06" db="EMBL/GenBank/DDBJ databases">
        <authorList>
            <person name="Urmite Genomes Urmite Genomes"/>
        </authorList>
    </citation>
    <scope>NUCLEOTIDE SEQUENCE [LARGE SCALE GENOMIC DNA]</scope>
</reference>
<dbReference type="AlphaFoldDB" id="A0A078L451"/>
<name>A0A078L451_9GAMM</name>
<dbReference type="OrthoDB" id="5651004at2"/>
<sequence>MRISDLEVCLNSYDSYKGSLLRPWIDESHIRVFRALYTELKSEKDRELTGAELVRVAEIILSKTTWEVSEACITLSMLANRMGGKKALDRLKQNNQINADNLVVLDYYHQMERKRVLPQQITREAIEAHGDLIADYILSLSAALPAAEIIPSGFFDKTDRQILINRREDIASLAAGKIERREAYFATLVAEDSQEMVQILLLLKRHGLCKENNIALLPATAQQLQLLRKILVIFDATQDQVLMLQSNVSALLGNANLLARFSEVISELDAAKKLTQSSLTSLFTQVARLEEGKAIAGLLAHFRESGWDLENNLTVIFASGSRGTAILDACIRVKKLEFPPNRVQQLLNNFFAQPAFSKDVAEAFETLAGEGIEDNEYSAILRAPRYAKKLAKAIVIQRSFSGINEGARDCITSFMDRYPDHADDLALAFNQLVLAGFNTIETRELLLSQPENAAQAALILEQMSQHNLFKRGNPKSLANLKLLYTNYFVCTEFVTLTRSLVAAGLFEQETFDRFAVHTEFFTPLFEACSLLGDKLDQTNLNLLFDDPSQALQIAKILNEGTEAEPPVEKRSSLKGSKDTFFQSHQATPGSIIVDMPTEDDEDKENTQKPLVKRVWYAIQATIDNLTNEDSSDDEPEEYNERGNSLTVV</sequence>
<evidence type="ECO:0000313" key="2">
    <source>
        <dbReference type="EMBL" id="CDZ78723.1"/>
    </source>
</evidence>
<accession>A0A078L451</accession>
<organism evidence="2 3">
    <name type="scientific">Legionella massiliensis</name>
    <dbReference type="NCBI Taxonomy" id="1034943"/>
    <lineage>
        <taxon>Bacteria</taxon>
        <taxon>Pseudomonadati</taxon>
        <taxon>Pseudomonadota</taxon>
        <taxon>Gammaproteobacteria</taxon>
        <taxon>Legionellales</taxon>
        <taxon>Legionellaceae</taxon>
        <taxon>Legionella</taxon>
    </lineage>
</organism>
<evidence type="ECO:0000256" key="1">
    <source>
        <dbReference type="SAM" id="MobiDB-lite"/>
    </source>
</evidence>
<dbReference type="STRING" id="1034943.BN59_03035"/>